<dbReference type="AlphaFoldDB" id="A0A8X6UAL3"/>
<protein>
    <submittedName>
        <fullName evidence="1">Uncharacterized protein</fullName>
    </submittedName>
</protein>
<keyword evidence="2" id="KW-1185">Reference proteome</keyword>
<proteinExistence type="predicted"/>
<reference evidence="1" key="1">
    <citation type="submission" date="2020-08" db="EMBL/GenBank/DDBJ databases">
        <title>Multicomponent nature underlies the extraordinary mechanical properties of spider dragline silk.</title>
        <authorList>
            <person name="Kono N."/>
            <person name="Nakamura H."/>
            <person name="Mori M."/>
            <person name="Yoshida Y."/>
            <person name="Ohtoshi R."/>
            <person name="Malay A.D."/>
            <person name="Moran D.A.P."/>
            <person name="Tomita M."/>
            <person name="Numata K."/>
            <person name="Arakawa K."/>
        </authorList>
    </citation>
    <scope>NUCLEOTIDE SEQUENCE</scope>
</reference>
<dbReference type="OrthoDB" id="10479029at2759"/>
<accession>A0A8X6UAL3</accession>
<feature type="non-terminal residue" evidence="1">
    <location>
        <position position="100"/>
    </location>
</feature>
<organism evidence="1 2">
    <name type="scientific">Nephila pilipes</name>
    <name type="common">Giant wood spider</name>
    <name type="synonym">Nephila maculata</name>
    <dbReference type="NCBI Taxonomy" id="299642"/>
    <lineage>
        <taxon>Eukaryota</taxon>
        <taxon>Metazoa</taxon>
        <taxon>Ecdysozoa</taxon>
        <taxon>Arthropoda</taxon>
        <taxon>Chelicerata</taxon>
        <taxon>Arachnida</taxon>
        <taxon>Araneae</taxon>
        <taxon>Araneomorphae</taxon>
        <taxon>Entelegynae</taxon>
        <taxon>Araneoidea</taxon>
        <taxon>Nephilidae</taxon>
        <taxon>Nephila</taxon>
    </lineage>
</organism>
<dbReference type="Proteomes" id="UP000887013">
    <property type="component" value="Unassembled WGS sequence"/>
</dbReference>
<comment type="caution">
    <text evidence="1">The sequence shown here is derived from an EMBL/GenBank/DDBJ whole genome shotgun (WGS) entry which is preliminary data.</text>
</comment>
<name>A0A8X6UAL3_NEPPI</name>
<gene>
    <name evidence="1" type="ORF">NPIL_434511</name>
</gene>
<evidence type="ECO:0000313" key="1">
    <source>
        <dbReference type="EMBL" id="GFT97833.1"/>
    </source>
</evidence>
<sequence length="100" mass="11168">MSILLIKTSSRAISGTFSSDFLFPSLGGMSCQNQETQDSIFFFLRCMSQDNLFDKSARGVRIQSWHLSPTNTHPISLHPRFSARPAAPSPSPPFYTLLFP</sequence>
<dbReference type="PROSITE" id="PS51257">
    <property type="entry name" value="PROKAR_LIPOPROTEIN"/>
    <property type="match status" value="1"/>
</dbReference>
<dbReference type="EMBL" id="BMAW01026557">
    <property type="protein sequence ID" value="GFT97833.1"/>
    <property type="molecule type" value="Genomic_DNA"/>
</dbReference>
<evidence type="ECO:0000313" key="2">
    <source>
        <dbReference type="Proteomes" id="UP000887013"/>
    </source>
</evidence>